<dbReference type="GO" id="GO:0006357">
    <property type="term" value="P:regulation of transcription by RNA polymerase II"/>
    <property type="evidence" value="ECO:0007669"/>
    <property type="project" value="Ensembl"/>
</dbReference>
<dbReference type="InterPro" id="IPR056591">
    <property type="entry name" value="ELP3-like_N"/>
</dbReference>
<protein>
    <recommendedName>
        <fullName evidence="3 17">Elongator complex protein 3</fullName>
        <ecNumber evidence="17">2.3.1.-</ecNumber>
    </recommendedName>
</protein>
<dbReference type="SFLD" id="SFLDS00029">
    <property type="entry name" value="Radical_SAM"/>
    <property type="match status" value="1"/>
</dbReference>
<dbReference type="KEGG" id="mpuf:101671108"/>
<dbReference type="InterPro" id="IPR032432">
    <property type="entry name" value="Radical_SAM_C"/>
</dbReference>
<keyword evidence="5 17" id="KW-0820">tRNA-binding</keyword>
<comment type="function">
    <text evidence="17">Catalytic tRNA acetyltransferase subunit of the elongator complex, which is required for multiple tRNA modifications, including mcm5U (5-methoxycarbonylmethyl uridine), mcm5s2U (5-methoxycarbonylmethyl-2-thiouridine), and ncm5U (5-carbamoylmethyl uridine). In the elongator complex, acts as a tRNA uridine(34) acetyltransferase by mediating formation of carboxymethyluridine in the wobble base at position 34 in tRNAs.</text>
</comment>
<dbReference type="Ensembl" id="ENSMPUT00000000979.1">
    <property type="protein sequence ID" value="ENSMPUP00000000960.1"/>
    <property type="gene ID" value="ENSMPUG00000000966.1"/>
</dbReference>
<dbReference type="OMA" id="TFETRPD"/>
<dbReference type="GO" id="GO:0000049">
    <property type="term" value="F:tRNA binding"/>
    <property type="evidence" value="ECO:0007669"/>
    <property type="project" value="UniProtKB-KW"/>
</dbReference>
<dbReference type="GO" id="GO:0030335">
    <property type="term" value="P:positive regulation of cell migration"/>
    <property type="evidence" value="ECO:0007669"/>
    <property type="project" value="Ensembl"/>
</dbReference>
<evidence type="ECO:0000313" key="21">
    <source>
        <dbReference type="Ensembl" id="ENSMPUP00000000960.1"/>
    </source>
</evidence>
<feature type="binding site" evidence="18">
    <location>
        <position position="112"/>
    </location>
    <ligand>
        <name>[4Fe-4S] cluster</name>
        <dbReference type="ChEBI" id="CHEBI:49883"/>
        <note>4Fe-4S-S-AdoMet</note>
    </ligand>
</feature>
<feature type="binding site" evidence="18">
    <location>
        <position position="109"/>
    </location>
    <ligand>
        <name>[4Fe-4S] cluster</name>
        <dbReference type="ChEBI" id="CHEBI:49883"/>
        <note>4Fe-4S-S-AdoMet</note>
    </ligand>
</feature>
<evidence type="ECO:0000256" key="3">
    <source>
        <dbReference type="ARBA" id="ARBA00020266"/>
    </source>
</evidence>
<evidence type="ECO:0000256" key="8">
    <source>
        <dbReference type="ARBA" id="ARBA00022694"/>
    </source>
</evidence>
<comment type="function">
    <text evidence="15">Catalytic tRNA acetyltransferase subunit of the elongator complex which is required for multiple tRNA modifications, including mcm5U (5-methoxycarbonylmethyl uridine), mcm5s2U (5-methoxycarbonylmethyl-2-thiouridine), and ncm5U (5-carbamoylmethyl uridine). In the elongator complex, acts as a tRNA uridine(34) acetyltransferase by mediating formation of carboxymethyluridine in the wobble base at position 34 in tRNAs. May also act as a protein lysine acetyltransferase by mediating acetylation of target proteins; such activity is however unclear in vivo and recent evidences suggest that ELP3 primarily acts as a tRNA acetyltransferase. Involved in neurogenesis: regulates the migration and branching of projection neurons in the developing cerebral cortex, through a process depending on alpha-tubulin acetylation. Required for acetylation of GJA1 in the developing cerebral cortex.</text>
</comment>
<dbReference type="Proteomes" id="UP000000715">
    <property type="component" value="Unplaced"/>
</dbReference>
<keyword evidence="22" id="KW-1185">Reference proteome</keyword>
<dbReference type="GO" id="GO:0001764">
    <property type="term" value="P:neuron migration"/>
    <property type="evidence" value="ECO:0007669"/>
    <property type="project" value="Ensembl"/>
</dbReference>
<evidence type="ECO:0000256" key="2">
    <source>
        <dbReference type="ARBA" id="ARBA00005494"/>
    </source>
</evidence>
<comment type="catalytic activity">
    <reaction evidence="14">
        <text>uridine(34) in tRNA + acetyl-CoA + S-adenosyl-L-methionine + H2O = 5-(carboxymethyl)uridine(34) in tRNA + 5'-deoxyadenosine + L-methionine + CoA + 2 H(+)</text>
        <dbReference type="Rhea" id="RHEA:61020"/>
        <dbReference type="Rhea" id="RHEA-COMP:10407"/>
        <dbReference type="Rhea" id="RHEA-COMP:11727"/>
        <dbReference type="ChEBI" id="CHEBI:15377"/>
        <dbReference type="ChEBI" id="CHEBI:15378"/>
        <dbReference type="ChEBI" id="CHEBI:17319"/>
        <dbReference type="ChEBI" id="CHEBI:57287"/>
        <dbReference type="ChEBI" id="CHEBI:57288"/>
        <dbReference type="ChEBI" id="CHEBI:57844"/>
        <dbReference type="ChEBI" id="CHEBI:59789"/>
        <dbReference type="ChEBI" id="CHEBI:65315"/>
        <dbReference type="ChEBI" id="CHEBI:74882"/>
        <dbReference type="EC" id="2.3.1.311"/>
    </reaction>
    <physiologicalReaction direction="left-to-right" evidence="14">
        <dbReference type="Rhea" id="RHEA:61021"/>
    </physiologicalReaction>
</comment>
<comment type="pathway">
    <text evidence="1">tRNA modification; 5-methoxycarbonylmethyl-2-thiouridine-tRNA biosynthesis.</text>
</comment>
<dbReference type="GO" id="GO:0051539">
    <property type="term" value="F:4 iron, 4 sulfur cluster binding"/>
    <property type="evidence" value="ECO:0007669"/>
    <property type="project" value="UniProtKB-KW"/>
</dbReference>
<feature type="domain" description="N-acetyltransferase" evidence="19">
    <location>
        <begin position="396"/>
        <end position="556"/>
    </location>
</feature>
<dbReference type="SMART" id="SM00729">
    <property type="entry name" value="Elp3"/>
    <property type="match status" value="1"/>
</dbReference>
<evidence type="ECO:0000256" key="16">
    <source>
        <dbReference type="ARBA" id="ARBA00062573"/>
    </source>
</evidence>
<dbReference type="eggNOG" id="KOG2535">
    <property type="taxonomic scope" value="Eukaryota"/>
</dbReference>
<dbReference type="GO" id="GO:0033588">
    <property type="term" value="C:elongator holoenzyme complex"/>
    <property type="evidence" value="ECO:0007669"/>
    <property type="project" value="Ensembl"/>
</dbReference>
<dbReference type="SUPFAM" id="SSF102114">
    <property type="entry name" value="Radical SAM enzymes"/>
    <property type="match status" value="1"/>
</dbReference>
<dbReference type="PANTHER" id="PTHR11135:SF0">
    <property type="entry name" value="ELONGATOR COMPLEX PROTEIN 3"/>
    <property type="match status" value="1"/>
</dbReference>
<evidence type="ECO:0000313" key="22">
    <source>
        <dbReference type="Proteomes" id="UP000000715"/>
    </source>
</evidence>
<evidence type="ECO:0000256" key="11">
    <source>
        <dbReference type="ARBA" id="ARBA00023004"/>
    </source>
</evidence>
<evidence type="ECO:0000256" key="7">
    <source>
        <dbReference type="ARBA" id="ARBA00022691"/>
    </source>
</evidence>
<keyword evidence="13 17" id="KW-0012">Acyltransferase</keyword>
<gene>
    <name evidence="21 23" type="primary">ELP3</name>
</gene>
<evidence type="ECO:0000256" key="10">
    <source>
        <dbReference type="ARBA" id="ARBA00022884"/>
    </source>
</evidence>
<comment type="cofactor">
    <cofactor evidence="17 18">
        <name>[4Fe-4S] cluster</name>
        <dbReference type="ChEBI" id="CHEBI:49883"/>
    </cofactor>
    <text evidence="17 18">Binds 1 [4Fe-4S] cluster. The cluster is coordinated with 3 cysteines and an exchangeable S-adenosyl-L-methionine.</text>
</comment>
<dbReference type="GO" id="GO:0005829">
    <property type="term" value="C:cytosol"/>
    <property type="evidence" value="ECO:0007669"/>
    <property type="project" value="Ensembl"/>
</dbReference>
<evidence type="ECO:0000256" key="1">
    <source>
        <dbReference type="ARBA" id="ARBA00005043"/>
    </source>
</evidence>
<evidence type="ECO:0000256" key="15">
    <source>
        <dbReference type="ARBA" id="ARBA00059132"/>
    </source>
</evidence>
<dbReference type="GeneID" id="101671108"/>
<dbReference type="SUPFAM" id="SSF55729">
    <property type="entry name" value="Acyl-CoA N-acyltransferases (Nat)"/>
    <property type="match status" value="1"/>
</dbReference>
<dbReference type="UniPathway" id="UPA00988"/>
<keyword evidence="12 17" id="KW-0411">Iron-sulfur</keyword>
<keyword evidence="7 17" id="KW-0949">S-adenosyl-L-methionine</keyword>
<keyword evidence="4" id="KW-0004">4Fe-4S</keyword>
<dbReference type="EMBL" id="AEYP01085702">
    <property type="status" value="NOT_ANNOTATED_CDS"/>
    <property type="molecule type" value="Genomic_DNA"/>
</dbReference>
<evidence type="ECO:0000256" key="5">
    <source>
        <dbReference type="ARBA" id="ARBA00022555"/>
    </source>
</evidence>
<dbReference type="InterPro" id="IPR000182">
    <property type="entry name" value="GNAT_dom"/>
</dbReference>
<dbReference type="EC" id="2.3.1.-" evidence="17"/>
<dbReference type="EMBL" id="AEYP01085704">
    <property type="status" value="NOT_ANNOTATED_CDS"/>
    <property type="molecule type" value="Genomic_DNA"/>
</dbReference>
<dbReference type="STRING" id="9669.ENSMPUP00000000960"/>
<dbReference type="GO" id="GO:0106261">
    <property type="term" value="F:tRNA uridine(34) acetyltransferase activity"/>
    <property type="evidence" value="ECO:0007669"/>
    <property type="project" value="UniProtKB-EC"/>
</dbReference>
<dbReference type="InterPro" id="IPR039661">
    <property type="entry name" value="ELP3"/>
</dbReference>
<comment type="subunit">
    <text evidence="16">Component of the elongator complex which consists of ELP1, ELP2, ELP3, ELP4, ELP5 and ELP6. ELP1, ELP2 and ELP3 form the elongator core complex. Interacts with alpha-tubulin.</text>
</comment>
<keyword evidence="10" id="KW-0694">RNA-binding</keyword>
<evidence type="ECO:0000256" key="14">
    <source>
        <dbReference type="ARBA" id="ARBA00047372"/>
    </source>
</evidence>
<keyword evidence="9 17" id="KW-0479">Metal-binding</keyword>
<name>M3XPG0_MUSPF</name>
<evidence type="ECO:0000313" key="23">
    <source>
        <dbReference type="RefSeq" id="XP_004775189.1"/>
    </source>
</evidence>
<dbReference type="FunFam" id="3.40.630.30:FF:000003">
    <property type="entry name" value="Elongator complex protein 3"/>
    <property type="match status" value="1"/>
</dbReference>
<dbReference type="Gene3D" id="3.40.630.30">
    <property type="match status" value="1"/>
</dbReference>
<dbReference type="CDD" id="cd01335">
    <property type="entry name" value="Radical_SAM"/>
    <property type="match status" value="1"/>
</dbReference>
<organism evidence="21">
    <name type="scientific">Mustela putorius furo</name>
    <name type="common">European domestic ferret</name>
    <name type="synonym">Mustela furo</name>
    <dbReference type="NCBI Taxonomy" id="9669"/>
    <lineage>
        <taxon>Eukaryota</taxon>
        <taxon>Metazoa</taxon>
        <taxon>Chordata</taxon>
        <taxon>Craniata</taxon>
        <taxon>Vertebrata</taxon>
        <taxon>Euteleostomi</taxon>
        <taxon>Mammalia</taxon>
        <taxon>Eutheria</taxon>
        <taxon>Laurasiatheria</taxon>
        <taxon>Carnivora</taxon>
        <taxon>Caniformia</taxon>
        <taxon>Musteloidea</taxon>
        <taxon>Mustelidae</taxon>
        <taxon>Mustelinae</taxon>
        <taxon>Mustela</taxon>
    </lineage>
</organism>
<dbReference type="GO" id="GO:0002926">
    <property type="term" value="P:tRNA wobble base 5-methoxycarbonylmethyl-2-thiouridinylation"/>
    <property type="evidence" value="ECO:0007669"/>
    <property type="project" value="TreeGrafter"/>
</dbReference>
<evidence type="ECO:0000256" key="17">
    <source>
        <dbReference type="PIRNR" id="PIRNR005669"/>
    </source>
</evidence>
<dbReference type="CTD" id="55140"/>
<reference evidence="21" key="1">
    <citation type="submission" date="2024-06" db="UniProtKB">
        <authorList>
            <consortium name="Ensembl"/>
        </authorList>
    </citation>
    <scope>IDENTIFICATION</scope>
</reference>
<comment type="similarity">
    <text evidence="2 17">Belongs to the ELP3 family.</text>
</comment>
<keyword evidence="8 17" id="KW-0819">tRNA processing</keyword>
<evidence type="ECO:0000256" key="12">
    <source>
        <dbReference type="ARBA" id="ARBA00023014"/>
    </source>
</evidence>
<dbReference type="Pfam" id="PF04055">
    <property type="entry name" value="Radical_SAM"/>
    <property type="match status" value="1"/>
</dbReference>
<dbReference type="RefSeq" id="XP_004775189.1">
    <property type="nucleotide sequence ID" value="XM_004775132.3"/>
</dbReference>
<keyword evidence="6 17" id="KW-0808">Transferase</keyword>
<dbReference type="GO" id="GO:0005730">
    <property type="term" value="C:nucleolus"/>
    <property type="evidence" value="ECO:0007669"/>
    <property type="project" value="Ensembl"/>
</dbReference>
<dbReference type="EMBL" id="AEYP01085703">
    <property type="status" value="NOT_ANNOTATED_CDS"/>
    <property type="molecule type" value="Genomic_DNA"/>
</dbReference>
<dbReference type="InterPro" id="IPR058240">
    <property type="entry name" value="rSAM_sf"/>
</dbReference>
<dbReference type="PIRSF" id="PIRSF005669">
    <property type="entry name" value="Hist_AcTrfase_ELP3"/>
    <property type="match status" value="1"/>
</dbReference>
<dbReference type="NCBIfam" id="TIGR01211">
    <property type="entry name" value="ELP3"/>
    <property type="match status" value="1"/>
</dbReference>
<dbReference type="GO" id="GO:0007417">
    <property type="term" value="P:central nervous system development"/>
    <property type="evidence" value="ECO:0007669"/>
    <property type="project" value="Ensembl"/>
</dbReference>
<feature type="binding site" evidence="18">
    <location>
        <position position="99"/>
    </location>
    <ligand>
        <name>[4Fe-4S] cluster</name>
        <dbReference type="ChEBI" id="CHEBI:49883"/>
        <note>4Fe-4S-S-AdoMet</note>
    </ligand>
</feature>
<dbReference type="EMBL" id="AEYP01085701">
    <property type="status" value="NOT_ANNOTATED_CDS"/>
    <property type="molecule type" value="Genomic_DNA"/>
</dbReference>
<evidence type="ECO:0000259" key="19">
    <source>
        <dbReference type="PROSITE" id="PS51186"/>
    </source>
</evidence>
<accession>M3XPG0</accession>
<keyword evidence="11 18" id="KW-0408">Iron</keyword>
<dbReference type="Pfam" id="PF23613">
    <property type="entry name" value="ELP3_N"/>
    <property type="match status" value="1"/>
</dbReference>
<dbReference type="SFLD" id="SFLDF00344">
    <property type="entry name" value="ELP3-like"/>
    <property type="match status" value="1"/>
</dbReference>
<evidence type="ECO:0000259" key="20">
    <source>
        <dbReference type="PROSITE" id="PS51918"/>
    </source>
</evidence>
<dbReference type="AlphaFoldDB" id="M3XPG0"/>
<dbReference type="InterPro" id="IPR007197">
    <property type="entry name" value="rSAM"/>
</dbReference>
<dbReference type="EMBL" id="AEYP01085705">
    <property type="status" value="NOT_ANNOTATED_CDS"/>
    <property type="molecule type" value="Genomic_DNA"/>
</dbReference>
<dbReference type="Pfam" id="PF16199">
    <property type="entry name" value="Radical_SAM_C"/>
    <property type="match status" value="1"/>
</dbReference>
<dbReference type="PANTHER" id="PTHR11135">
    <property type="entry name" value="HISTONE ACETYLTRANSFERASE-RELATED"/>
    <property type="match status" value="1"/>
</dbReference>
<dbReference type="PROSITE" id="PS51186">
    <property type="entry name" value="GNAT"/>
    <property type="match status" value="1"/>
</dbReference>
<evidence type="ECO:0000256" key="18">
    <source>
        <dbReference type="PIRSR" id="PIRSR005669-1"/>
    </source>
</evidence>
<evidence type="ECO:0000256" key="9">
    <source>
        <dbReference type="ARBA" id="ARBA00022723"/>
    </source>
</evidence>
<dbReference type="InterPro" id="IPR006638">
    <property type="entry name" value="Elp3/MiaA/NifB-like_rSAM"/>
</dbReference>
<dbReference type="OrthoDB" id="10265243at2759"/>
<dbReference type="GeneTree" id="ENSGT00390000013141"/>
<evidence type="ECO:0000256" key="6">
    <source>
        <dbReference type="ARBA" id="ARBA00022679"/>
    </source>
</evidence>
<reference evidence="23" key="2">
    <citation type="submission" date="2025-04" db="UniProtKB">
        <authorList>
            <consortium name="RefSeq"/>
        </authorList>
    </citation>
    <scope>IDENTIFICATION</scope>
    <source>
        <tissue evidence="23">Brain</tissue>
    </source>
</reference>
<dbReference type="SFLD" id="SFLDG01086">
    <property type="entry name" value="elongater_protein-like"/>
    <property type="match status" value="1"/>
</dbReference>
<dbReference type="GO" id="GO:0046872">
    <property type="term" value="F:metal ion binding"/>
    <property type="evidence" value="ECO:0007669"/>
    <property type="project" value="UniProtKB-KW"/>
</dbReference>
<proteinExistence type="inferred from homology"/>
<sequence length="563" mass="64202">MKQKRKGDLSPAELMMLTIGDVIKQLIEAHEQGKDIDLNKVKTRTAAKYGLSAQPRLVDIIAAVPPQYRKVLVPKLKAKPIRTASGIAVVAVMCKPHRCPHISFTGNICVYCPGGPDSDFEYSTQSYTGYEPTSMRAIRARYDPYLQTRHRIEQLKQLGHSVDKVEFIVMGGTFMALPEEYRDYFIRNLHDALSGHTSNNIYEAVKYSERSLTKCIGITIETRPDYCMKRHLSDMLTYGCTRLEIGVQSVYEDVARDTNRGHTVKAVCESFHLAKDSGFKVVAHMMPDLPNVGLERDIEQFIEFFENPAFRPDGLKLYPTLVIRGTGLYELWKSGRYKSYSPSDLIELVARILALVPPWTRVYRVQRDIPMPLVSSGVEHGNLRELAFARMKDLGIQCRDVRTREVGIQEIHHKVRPYQVELVRRDYVANGGWETFLSYEDPDQDILIGLLRLRKCSEETFRFELVGGVSIVRELHVYGSVVPVSSRDPTKFQHQGFGMLLMEEAERIAREEHGSGKIAVISGVGTRNYYRKIGYRLQGPYMVKTLKEWPHQLTLMQSPPGRK</sequence>
<evidence type="ECO:0000256" key="4">
    <source>
        <dbReference type="ARBA" id="ARBA00022485"/>
    </source>
</evidence>
<feature type="domain" description="Radical SAM core" evidence="20">
    <location>
        <begin position="82"/>
        <end position="372"/>
    </location>
</feature>
<dbReference type="PROSITE" id="PS51918">
    <property type="entry name" value="RADICAL_SAM"/>
    <property type="match status" value="1"/>
</dbReference>
<dbReference type="InterPro" id="IPR034687">
    <property type="entry name" value="ELP3-like"/>
</dbReference>
<dbReference type="EMBL" id="AEYP01085700">
    <property type="status" value="NOT_ANNOTATED_CDS"/>
    <property type="molecule type" value="Genomic_DNA"/>
</dbReference>
<dbReference type="HOGENOM" id="CLU_025983_2_1_1"/>
<evidence type="ECO:0000256" key="13">
    <source>
        <dbReference type="ARBA" id="ARBA00023315"/>
    </source>
</evidence>
<dbReference type="InterPro" id="IPR016181">
    <property type="entry name" value="Acyl_CoA_acyltransferase"/>
</dbReference>